<feature type="region of interest" description="Disordered" evidence="1">
    <location>
        <begin position="222"/>
        <end position="250"/>
    </location>
</feature>
<dbReference type="OrthoDB" id="7831317at2"/>
<keyword evidence="4" id="KW-1185">Reference proteome</keyword>
<name>A0A368Z8W1_9RHOB</name>
<feature type="domain" description="SseB protein N-terminal" evidence="2">
    <location>
        <begin position="20"/>
        <end position="115"/>
    </location>
</feature>
<organism evidence="3 4">
    <name type="scientific">Paracoccus lutimaris</name>
    <dbReference type="NCBI Taxonomy" id="1490030"/>
    <lineage>
        <taxon>Bacteria</taxon>
        <taxon>Pseudomonadati</taxon>
        <taxon>Pseudomonadota</taxon>
        <taxon>Alphaproteobacteria</taxon>
        <taxon>Rhodobacterales</taxon>
        <taxon>Paracoccaceae</taxon>
        <taxon>Paracoccus</taxon>
    </lineage>
</organism>
<evidence type="ECO:0000313" key="3">
    <source>
        <dbReference type="EMBL" id="RCW88831.1"/>
    </source>
</evidence>
<dbReference type="AlphaFoldDB" id="A0A368Z8W1"/>
<evidence type="ECO:0000313" key="4">
    <source>
        <dbReference type="Proteomes" id="UP000253345"/>
    </source>
</evidence>
<feature type="compositionally biased region" description="Basic and acidic residues" evidence="1">
    <location>
        <begin position="238"/>
        <end position="250"/>
    </location>
</feature>
<dbReference type="EMBL" id="QPJL01000001">
    <property type="protein sequence ID" value="RCW88831.1"/>
    <property type="molecule type" value="Genomic_DNA"/>
</dbReference>
<evidence type="ECO:0000259" key="2">
    <source>
        <dbReference type="Pfam" id="PF07179"/>
    </source>
</evidence>
<dbReference type="RefSeq" id="WP_114347578.1">
    <property type="nucleotide sequence ID" value="NZ_QPJL01000001.1"/>
</dbReference>
<dbReference type="Proteomes" id="UP000253345">
    <property type="component" value="Unassembled WGS sequence"/>
</dbReference>
<protein>
    <submittedName>
        <fullName evidence="3">Type III secretion system (T3SS) SseB-like protein</fullName>
    </submittedName>
</protein>
<gene>
    <name evidence="3" type="ORF">DFP89_101267</name>
</gene>
<sequence length="250" mass="26365">MTPLDELCQVPFHLADAPGRARALSRLADTELFAALVAEPATDTAELQSFDLPEGHFALACDSEERLAGFVGGPVAYLAIPGRVLAATLAGEGQGVLINPGHPSQMMLDAATLRWLTGALAARPSIARAESARRLSPPTPEAVRLLSEPLGQRLADMSGLVGRLTLVQAEWSDGRQGHALMLGGVVPTHEDAVAKAFAELLAFLPQLPGGVDIGFSEREMPAGALMLEPAPPPPEPQPPRRDPKAPPRLR</sequence>
<dbReference type="Pfam" id="PF07179">
    <property type="entry name" value="SseB"/>
    <property type="match status" value="1"/>
</dbReference>
<comment type="caution">
    <text evidence="3">The sequence shown here is derived from an EMBL/GenBank/DDBJ whole genome shotgun (WGS) entry which is preliminary data.</text>
</comment>
<accession>A0A368Z8W1</accession>
<evidence type="ECO:0000256" key="1">
    <source>
        <dbReference type="SAM" id="MobiDB-lite"/>
    </source>
</evidence>
<reference evidence="3 4" key="1">
    <citation type="submission" date="2018-07" db="EMBL/GenBank/DDBJ databases">
        <title>Genomic Encyclopedia of Type Strains, Phase III (KMG-III): the genomes of soil and plant-associated and newly described type strains.</title>
        <authorList>
            <person name="Whitman W."/>
        </authorList>
    </citation>
    <scope>NUCLEOTIDE SEQUENCE [LARGE SCALE GENOMIC DNA]</scope>
    <source>
        <strain evidence="3 4">CECT 8525</strain>
    </source>
</reference>
<proteinExistence type="predicted"/>
<dbReference type="InterPro" id="IPR009839">
    <property type="entry name" value="SseB_N"/>
</dbReference>